<dbReference type="Proteomes" id="UP000324897">
    <property type="component" value="Unassembled WGS sequence"/>
</dbReference>
<comment type="caution">
    <text evidence="2">The sequence shown here is derived from an EMBL/GenBank/DDBJ whole genome shotgun (WGS) entry which is preliminary data.</text>
</comment>
<proteinExistence type="predicted"/>
<keyword evidence="1" id="KW-0732">Signal</keyword>
<dbReference type="Gramene" id="TVT97374">
    <property type="protein sequence ID" value="TVT97374"/>
    <property type="gene ID" value="EJB05_57373"/>
</dbReference>
<dbReference type="AlphaFoldDB" id="A0A5J9SDK2"/>
<evidence type="ECO:0000313" key="3">
    <source>
        <dbReference type="Proteomes" id="UP000324897"/>
    </source>
</evidence>
<keyword evidence="3" id="KW-1185">Reference proteome</keyword>
<evidence type="ECO:0000256" key="1">
    <source>
        <dbReference type="SAM" id="SignalP"/>
    </source>
</evidence>
<feature type="non-terminal residue" evidence="2">
    <location>
        <position position="1"/>
    </location>
</feature>
<dbReference type="EMBL" id="RWGY01001012">
    <property type="protein sequence ID" value="TVT97374.1"/>
    <property type="molecule type" value="Genomic_DNA"/>
</dbReference>
<accession>A0A5J9SDK2</accession>
<name>A0A5J9SDK2_9POAL</name>
<feature type="chain" id="PRO_5023933921" evidence="1">
    <location>
        <begin position="23"/>
        <end position="147"/>
    </location>
</feature>
<reference evidence="2 3" key="1">
    <citation type="journal article" date="2019" name="Sci. Rep.">
        <title>A high-quality genome of Eragrostis curvula grass provides insights into Poaceae evolution and supports new strategies to enhance forage quality.</title>
        <authorList>
            <person name="Carballo J."/>
            <person name="Santos B.A.C.M."/>
            <person name="Zappacosta D."/>
            <person name="Garbus I."/>
            <person name="Selva J.P."/>
            <person name="Gallo C.A."/>
            <person name="Diaz A."/>
            <person name="Albertini E."/>
            <person name="Caccamo M."/>
            <person name="Echenique V."/>
        </authorList>
    </citation>
    <scope>NUCLEOTIDE SEQUENCE [LARGE SCALE GENOMIC DNA]</scope>
    <source>
        <strain evidence="3">cv. Victoria</strain>
        <tissue evidence="2">Leaf</tissue>
    </source>
</reference>
<organism evidence="2 3">
    <name type="scientific">Eragrostis curvula</name>
    <name type="common">weeping love grass</name>
    <dbReference type="NCBI Taxonomy" id="38414"/>
    <lineage>
        <taxon>Eukaryota</taxon>
        <taxon>Viridiplantae</taxon>
        <taxon>Streptophyta</taxon>
        <taxon>Embryophyta</taxon>
        <taxon>Tracheophyta</taxon>
        <taxon>Spermatophyta</taxon>
        <taxon>Magnoliopsida</taxon>
        <taxon>Liliopsida</taxon>
        <taxon>Poales</taxon>
        <taxon>Poaceae</taxon>
        <taxon>PACMAD clade</taxon>
        <taxon>Chloridoideae</taxon>
        <taxon>Eragrostideae</taxon>
        <taxon>Eragrostidinae</taxon>
        <taxon>Eragrostis</taxon>
    </lineage>
</organism>
<protein>
    <submittedName>
        <fullName evidence="2">Uncharacterized protein</fullName>
    </submittedName>
</protein>
<feature type="signal peptide" evidence="1">
    <location>
        <begin position="1"/>
        <end position="22"/>
    </location>
</feature>
<evidence type="ECO:0000313" key="2">
    <source>
        <dbReference type="EMBL" id="TVT97374.1"/>
    </source>
</evidence>
<gene>
    <name evidence="2" type="ORF">EJB05_57373</name>
</gene>
<sequence>MAQAQTRFWIFLFLARPPTGAGHPFRIDEEEASAAAMADFVQHSEFLQCKALKVSACQSSTEFIVELSMSMAREKRDMENIVDHVLKLHDSELYISEEIEVEMIHELISTIAKKKWHQDISDILGYCCLCNEKTCLEPVSPKLQEVT</sequence>